<feature type="transmembrane region" description="Helical" evidence="7">
    <location>
        <begin position="375"/>
        <end position="401"/>
    </location>
</feature>
<evidence type="ECO:0000256" key="6">
    <source>
        <dbReference type="ARBA" id="ARBA00061200"/>
    </source>
</evidence>
<organism evidence="8 9">
    <name type="scientific">Zygosaccharomyces bailii (strain CLIB 213 / ATCC 58445 / CBS 680 / BCRC 21525 / NBRC 1098 / NCYC 1416 / NRRL Y-2227)</name>
    <dbReference type="NCBI Taxonomy" id="1333698"/>
    <lineage>
        <taxon>Eukaryota</taxon>
        <taxon>Fungi</taxon>
        <taxon>Dikarya</taxon>
        <taxon>Ascomycota</taxon>
        <taxon>Saccharomycotina</taxon>
        <taxon>Saccharomycetes</taxon>
        <taxon>Saccharomycetales</taxon>
        <taxon>Saccharomycetaceae</taxon>
        <taxon>Zygosaccharomyces</taxon>
    </lineage>
</organism>
<evidence type="ECO:0000313" key="9">
    <source>
        <dbReference type="Proteomes" id="UP000019375"/>
    </source>
</evidence>
<feature type="transmembrane region" description="Helical" evidence="7">
    <location>
        <begin position="116"/>
        <end position="149"/>
    </location>
</feature>
<dbReference type="Gene3D" id="1.20.1740.10">
    <property type="entry name" value="Amino acid/polyamine transporter I"/>
    <property type="match status" value="1"/>
</dbReference>
<name>A0A8J2T5Y6_ZYGB2</name>
<protein>
    <submittedName>
        <fullName evidence="8">BN860_14950g1_1</fullName>
    </submittedName>
</protein>
<accession>A0A8J2T5Y6</accession>
<keyword evidence="2" id="KW-0813">Transport</keyword>
<keyword evidence="3 7" id="KW-0812">Transmembrane</keyword>
<dbReference type="Pfam" id="PF13520">
    <property type="entry name" value="AA_permease_2"/>
    <property type="match status" value="1"/>
</dbReference>
<feature type="transmembrane region" description="Helical" evidence="7">
    <location>
        <begin position="161"/>
        <end position="186"/>
    </location>
</feature>
<evidence type="ECO:0000313" key="8">
    <source>
        <dbReference type="EMBL" id="CDF87808.1"/>
    </source>
</evidence>
<dbReference type="PIRSF" id="PIRSF006060">
    <property type="entry name" value="AA_transporter"/>
    <property type="match status" value="1"/>
</dbReference>
<feature type="transmembrane region" description="Helical" evidence="7">
    <location>
        <begin position="422"/>
        <end position="445"/>
    </location>
</feature>
<feature type="transmembrane region" description="Helical" evidence="7">
    <location>
        <begin position="323"/>
        <end position="345"/>
    </location>
</feature>
<evidence type="ECO:0000256" key="7">
    <source>
        <dbReference type="SAM" id="Phobius"/>
    </source>
</evidence>
<reference evidence="9" key="1">
    <citation type="journal article" date="2013" name="Genome Announc.">
        <title>Genome sequence of the food spoilage yeast Zygosaccharomyces bailii CLIB 213(T).</title>
        <authorList>
            <person name="Galeote V."/>
            <person name="Bigey F."/>
            <person name="Devillers H."/>
            <person name="Neuveglise C."/>
            <person name="Dequin S."/>
        </authorList>
    </citation>
    <scope>NUCLEOTIDE SEQUENCE [LARGE SCALE GENOMIC DNA]</scope>
    <source>
        <strain evidence="9">CLIB 213 / ATCC 58445 / CBS 680 / CCRC 21525 / NBRC 1098 / NCYC 1416 / NRRL Y-2227</strain>
    </source>
</reference>
<evidence type="ECO:0000256" key="3">
    <source>
        <dbReference type="ARBA" id="ARBA00022692"/>
    </source>
</evidence>
<evidence type="ECO:0000256" key="2">
    <source>
        <dbReference type="ARBA" id="ARBA00022448"/>
    </source>
</evidence>
<feature type="transmembrane region" description="Helical" evidence="7">
    <location>
        <begin position="493"/>
        <end position="511"/>
    </location>
</feature>
<proteinExistence type="inferred from homology"/>
<dbReference type="PANTHER" id="PTHR45649">
    <property type="entry name" value="AMINO-ACID PERMEASE BAT1"/>
    <property type="match status" value="1"/>
</dbReference>
<dbReference type="GO" id="GO:0006865">
    <property type="term" value="P:amino acid transport"/>
    <property type="evidence" value="ECO:0007669"/>
    <property type="project" value="InterPro"/>
</dbReference>
<feature type="transmembrane region" description="Helical" evidence="7">
    <location>
        <begin position="523"/>
        <end position="542"/>
    </location>
</feature>
<feature type="transmembrane region" description="Helical" evidence="7">
    <location>
        <begin position="84"/>
        <end position="104"/>
    </location>
</feature>
<keyword evidence="4 7" id="KW-1133">Transmembrane helix</keyword>
<evidence type="ECO:0000256" key="1">
    <source>
        <dbReference type="ARBA" id="ARBA00004141"/>
    </source>
</evidence>
<dbReference type="GO" id="GO:0015101">
    <property type="term" value="F:organic cation transmembrane transporter activity"/>
    <property type="evidence" value="ECO:0007669"/>
    <property type="project" value="UniProtKB-ARBA"/>
</dbReference>
<dbReference type="InterPro" id="IPR002293">
    <property type="entry name" value="AA/rel_permease1"/>
</dbReference>
<dbReference type="OrthoDB" id="4476201at2759"/>
<dbReference type="InterPro" id="IPR004840">
    <property type="entry name" value="Amino_acid_permease_CS"/>
</dbReference>
<dbReference type="PANTHER" id="PTHR45649:SF6">
    <property type="entry name" value="GABA-SPECIFIC PERMEASE"/>
    <property type="match status" value="1"/>
</dbReference>
<dbReference type="EMBL" id="HG316454">
    <property type="protein sequence ID" value="CDF87808.1"/>
    <property type="molecule type" value="Genomic_DNA"/>
</dbReference>
<gene>
    <name evidence="8" type="ORF">BN860_14950g</name>
</gene>
<keyword evidence="9" id="KW-1185">Reference proteome</keyword>
<comment type="subcellular location">
    <subcellularLocation>
        <location evidence="1">Membrane</location>
        <topology evidence="1">Multi-pass membrane protein</topology>
    </subcellularLocation>
</comment>
<evidence type="ECO:0000256" key="4">
    <source>
        <dbReference type="ARBA" id="ARBA00022989"/>
    </source>
</evidence>
<dbReference type="FunFam" id="1.20.1740.10:FF:000046">
    <property type="entry name" value="Amino-acid permease, putative"/>
    <property type="match status" value="1"/>
</dbReference>
<dbReference type="GO" id="GO:0016020">
    <property type="term" value="C:membrane"/>
    <property type="evidence" value="ECO:0007669"/>
    <property type="project" value="UniProtKB-SubCell"/>
</dbReference>
<sequence>MSSSSGKASMQADKIAIQPTLSAAEGSTFELRDMGSQNANIRSIHSKTGAGEVNYINAATSHSDNQLLAEIGYKQELKRQFSTLQVFGVAFSIMGLLPSIGTVMGGGLDGGPVSLVWGWLIAGFFILLVGITMAENASAIPTAGGLYYWTYHYAPVGYKEVISFVIGCSNSLALAAGVCSIDYGFAEEVLAAVVVSKDGNFDVTNGKLYGVFAATVVAMAICTCLASSAIARMQTLSIVSNLFIIILLFIALPIGVAVNRGSDQFNGGKFIFAKYENFSDWNDGWQFCLAGFMPAVWTIGSFDSCVHQSEEAKDAKKSVPIGIIGSISACWILGWLIIICLMACMKSDVDAVLNTKYEIALAQIIYDCLGKRWTIAFLSLIAFCQFLMGASIVTAVSRQVWAFARDNGLPLSRYIKIVDKRYSVPFVAVIFACAASLALGLLCLQGQAADALFSLAVAGNNLAWSTPTLLRLTSGRDIFRPGPFYLGKILSPIIAWIGVFYQAFIIILVMFPGNQHNVTGPTMNYACVIGPGVWILSWIYYITYKKKYFHGPASNVSEEEYVEAVGEDAIDSILSKNA</sequence>
<dbReference type="Proteomes" id="UP000019375">
    <property type="component" value="Unassembled WGS sequence"/>
</dbReference>
<feature type="transmembrane region" description="Helical" evidence="7">
    <location>
        <begin position="238"/>
        <end position="258"/>
    </location>
</feature>
<feature type="transmembrane region" description="Helical" evidence="7">
    <location>
        <begin position="206"/>
        <end position="226"/>
    </location>
</feature>
<dbReference type="PROSITE" id="PS00218">
    <property type="entry name" value="AMINO_ACID_PERMEASE_1"/>
    <property type="match status" value="1"/>
</dbReference>
<dbReference type="AlphaFoldDB" id="A0A8J2T5Y6"/>
<keyword evidence="5 7" id="KW-0472">Membrane</keyword>
<evidence type="ECO:0000256" key="5">
    <source>
        <dbReference type="ARBA" id="ARBA00023136"/>
    </source>
</evidence>
<feature type="transmembrane region" description="Helical" evidence="7">
    <location>
        <begin position="284"/>
        <end position="302"/>
    </location>
</feature>
<comment type="similarity">
    <text evidence="6">Belongs to the amino acid-polyamine-organocation (APC) superfamily. Amino acid/choline transporter (ACT) (TC 2.A.3.4) family.</text>
</comment>